<keyword evidence="5" id="KW-0695">RNA-directed DNA polymerase</keyword>
<evidence type="ECO:0000313" key="8">
    <source>
        <dbReference type="Proteomes" id="UP000019030"/>
    </source>
</evidence>
<evidence type="ECO:0000256" key="4">
    <source>
        <dbReference type="ARBA" id="ARBA00022842"/>
    </source>
</evidence>
<dbReference type="OrthoDB" id="7055795at2"/>
<dbReference type="EMBL" id="CP007044">
    <property type="protein sequence ID" value="AHG19113.1"/>
    <property type="molecule type" value="Genomic_DNA"/>
</dbReference>
<feature type="domain" description="Reverse transcriptase" evidence="6">
    <location>
        <begin position="1"/>
        <end position="247"/>
    </location>
</feature>
<evidence type="ECO:0000259" key="6">
    <source>
        <dbReference type="PROSITE" id="PS50878"/>
    </source>
</evidence>
<keyword evidence="8" id="KW-1185">Reference proteome</keyword>
<dbReference type="GO" id="GO:0003723">
    <property type="term" value="F:RNA binding"/>
    <property type="evidence" value="ECO:0007669"/>
    <property type="project" value="InterPro"/>
</dbReference>
<dbReference type="GO" id="GO:0046872">
    <property type="term" value="F:metal ion binding"/>
    <property type="evidence" value="ECO:0007669"/>
    <property type="project" value="UniProtKB-KW"/>
</dbReference>
<keyword evidence="1" id="KW-0808">Transferase</keyword>
<dbReference type="Proteomes" id="UP000019030">
    <property type="component" value="Chromosome"/>
</dbReference>
<sequence>MNHIPSDSPFYCRRRISNMAALSKALNTSLDELNSLARRADQMYRLASSLTKPDGSVRQTWDAYEPLKKVQRSIRCNILDNVVYPAYLTGSLKGCDYKVNASLHIGAKIVINEDITCFFPSTSATIVQNIWRNFFGFGKEVAECLTRLTTRQEELPQGAITSSFLANLAFWKDEPVLQASLRARGLIYSRYVDDIAVSSVNFLDNSAKSAVIACVYGMLFRHGYRPKRTKHEIKTSGERMEVTRLSVNSKPGLSASRQSQIRSAVNHLEQAFLRGEIIEFGKGPYAQTLGQVHLLARFHPGKAEKLKQRLRALKKMERMNKCP</sequence>
<reference evidence="7 8" key="2">
    <citation type="submission" date="2015-03" db="EMBL/GenBank/DDBJ databases">
        <authorList>
            <person name="Chan K.-G."/>
        </authorList>
    </citation>
    <scope>NUCLEOTIDE SEQUENCE [LARGE SCALE GENOMIC DNA]</scope>
    <source>
        <strain evidence="7 8">RB-25</strain>
    </source>
</reference>
<dbReference type="PATRIC" id="fig|1441930.4.peg.1081"/>
<accession>W0L5N9</accession>
<dbReference type="CDD" id="cd03487">
    <property type="entry name" value="RT_Bac_retron_II"/>
    <property type="match status" value="1"/>
</dbReference>
<gene>
    <name evidence="7" type="ORF">Z042_05415</name>
</gene>
<reference evidence="7 8" key="1">
    <citation type="submission" date="2014-01" db="EMBL/GenBank/DDBJ databases">
        <title>Isolation of Serratia multitudinisentens RB-25 from Ex-Landfill site.</title>
        <authorList>
            <person name="Robson E.H.J."/>
        </authorList>
    </citation>
    <scope>NUCLEOTIDE SEQUENCE [LARGE SCALE GENOMIC DNA]</scope>
    <source>
        <strain evidence="7 8">RB-25</strain>
    </source>
</reference>
<protein>
    <submittedName>
        <fullName evidence="7">DNA polymerase</fullName>
    </submittedName>
</protein>
<evidence type="ECO:0000313" key="7">
    <source>
        <dbReference type="EMBL" id="AHG19113.1"/>
    </source>
</evidence>
<dbReference type="InterPro" id="IPR000123">
    <property type="entry name" value="Reverse_transcriptase_msDNA"/>
</dbReference>
<dbReference type="PROSITE" id="PS50878">
    <property type="entry name" value="RT_POL"/>
    <property type="match status" value="1"/>
</dbReference>
<dbReference type="GO" id="GO:0003964">
    <property type="term" value="F:RNA-directed DNA polymerase activity"/>
    <property type="evidence" value="ECO:0007669"/>
    <property type="project" value="UniProtKB-KW"/>
</dbReference>
<dbReference type="eggNOG" id="COG3344">
    <property type="taxonomic scope" value="Bacteria"/>
</dbReference>
<dbReference type="HOGENOM" id="CLU_028398_1_0_6"/>
<evidence type="ECO:0000256" key="5">
    <source>
        <dbReference type="ARBA" id="ARBA00022918"/>
    </source>
</evidence>
<keyword evidence="2" id="KW-0548">Nucleotidyltransferase</keyword>
<evidence type="ECO:0000256" key="1">
    <source>
        <dbReference type="ARBA" id="ARBA00022679"/>
    </source>
</evidence>
<evidence type="ECO:0000256" key="2">
    <source>
        <dbReference type="ARBA" id="ARBA00022695"/>
    </source>
</evidence>
<dbReference type="AlphaFoldDB" id="W0L5N9"/>
<evidence type="ECO:0000256" key="3">
    <source>
        <dbReference type="ARBA" id="ARBA00022723"/>
    </source>
</evidence>
<dbReference type="InterPro" id="IPR000477">
    <property type="entry name" value="RT_dom"/>
</dbReference>
<dbReference type="RefSeq" id="WP_024914507.1">
    <property type="nucleotide sequence ID" value="NZ_CP007044.2"/>
</dbReference>
<name>W0L5N9_9GAMM</name>
<proteinExistence type="predicted"/>
<keyword evidence="4" id="KW-0460">Magnesium</keyword>
<keyword evidence="3" id="KW-0479">Metal-binding</keyword>
<dbReference type="KEGG" id="sfo:Z042_05415"/>
<organism evidence="7 8">
    <name type="scientific">Chania multitudinisentens RB-25</name>
    <dbReference type="NCBI Taxonomy" id="1441930"/>
    <lineage>
        <taxon>Bacteria</taxon>
        <taxon>Pseudomonadati</taxon>
        <taxon>Pseudomonadota</taxon>
        <taxon>Gammaproteobacteria</taxon>
        <taxon>Enterobacterales</taxon>
        <taxon>Yersiniaceae</taxon>
        <taxon>Chania</taxon>
    </lineage>
</organism>
<dbReference type="PRINTS" id="PR00866">
    <property type="entry name" value="RNADNAPOLMS"/>
</dbReference>
<dbReference type="STRING" id="1441930.Z042_05415"/>